<evidence type="ECO:0000256" key="11">
    <source>
        <dbReference type="ARBA" id="ARBA00023014"/>
    </source>
</evidence>
<dbReference type="EMBL" id="MCFG01000370">
    <property type="protein sequence ID" value="ORX75213.1"/>
    <property type="molecule type" value="Genomic_DNA"/>
</dbReference>
<dbReference type="PROSITE" id="PS00641">
    <property type="entry name" value="COMPLEX1_75K_1"/>
    <property type="match status" value="1"/>
</dbReference>
<dbReference type="SUPFAM" id="SSF54862">
    <property type="entry name" value="4Fe-4S ferredoxins"/>
    <property type="match status" value="1"/>
</dbReference>
<evidence type="ECO:0000256" key="5">
    <source>
        <dbReference type="ARBA" id="ARBA00022485"/>
    </source>
</evidence>
<feature type="domain" description="4Fe-4S His(Cys)3-ligated-type" evidence="18">
    <location>
        <begin position="108"/>
        <end position="147"/>
    </location>
</feature>
<keyword evidence="6" id="KW-0001">2Fe-2S</keyword>
<dbReference type="STRING" id="1754192.A0A1Y1WNW7"/>
<dbReference type="PANTHER" id="PTHR11615">
    <property type="entry name" value="NITRATE, FORMATE, IRON DEHYDROGENASE"/>
    <property type="match status" value="1"/>
</dbReference>
<comment type="cofactor">
    <cofactor evidence="15">
        <name>[2Fe-2S] cluster</name>
        <dbReference type="ChEBI" id="CHEBI:190135"/>
    </cofactor>
</comment>
<dbReference type="Pfam" id="PF02906">
    <property type="entry name" value="Fe_hyd_lg_C"/>
    <property type="match status" value="1"/>
</dbReference>
<dbReference type="NCBIfam" id="TIGR02512">
    <property type="entry name" value="FeFe_hydrog_A"/>
    <property type="match status" value="1"/>
</dbReference>
<dbReference type="InterPro" id="IPR001041">
    <property type="entry name" value="2Fe-2S_ferredoxin-type"/>
</dbReference>
<dbReference type="InterPro" id="IPR013352">
    <property type="entry name" value="Fe_hydrogenase_subset"/>
</dbReference>
<comment type="similarity">
    <text evidence="3">Belongs to the complex I 75 kDa subunit family.</text>
</comment>
<feature type="domain" description="4Fe-4S ferredoxin-type" evidence="17">
    <location>
        <begin position="182"/>
        <end position="212"/>
    </location>
</feature>
<dbReference type="Proteomes" id="UP000193944">
    <property type="component" value="Unassembled WGS sequence"/>
</dbReference>
<dbReference type="PROSITE" id="PS51379">
    <property type="entry name" value="4FE4S_FER_2"/>
    <property type="match status" value="2"/>
</dbReference>
<comment type="cofactor">
    <cofactor evidence="1">
        <name>[4Fe-4S] cluster</name>
        <dbReference type="ChEBI" id="CHEBI:49883"/>
    </cofactor>
</comment>
<dbReference type="InterPro" id="IPR050340">
    <property type="entry name" value="Cytosolic_Fe-S_CAF"/>
</dbReference>
<evidence type="ECO:0000256" key="14">
    <source>
        <dbReference type="ARBA" id="ARBA00031750"/>
    </source>
</evidence>
<dbReference type="Gene3D" id="3.30.70.20">
    <property type="match status" value="1"/>
</dbReference>
<evidence type="ECO:0000256" key="10">
    <source>
        <dbReference type="ARBA" id="ARBA00023004"/>
    </source>
</evidence>
<proteinExistence type="inferred from homology"/>
<dbReference type="SUPFAM" id="SSF53920">
    <property type="entry name" value="Fe-only hydrogenase"/>
    <property type="match status" value="1"/>
</dbReference>
<dbReference type="PROSITE" id="PS51085">
    <property type="entry name" value="2FE2S_FER_2"/>
    <property type="match status" value="1"/>
</dbReference>
<dbReference type="SMART" id="SM00929">
    <property type="entry name" value="NADH-G_4Fe-4S_3"/>
    <property type="match status" value="1"/>
</dbReference>
<dbReference type="GO" id="GO:0005506">
    <property type="term" value="F:iron ion binding"/>
    <property type="evidence" value="ECO:0007669"/>
    <property type="project" value="InterPro"/>
</dbReference>
<dbReference type="GO" id="GO:0051537">
    <property type="term" value="F:2 iron, 2 sulfur cluster binding"/>
    <property type="evidence" value="ECO:0007669"/>
    <property type="project" value="UniProtKB-KW"/>
</dbReference>
<keyword evidence="8" id="KW-0677">Repeat</keyword>
<keyword evidence="20" id="KW-1185">Reference proteome</keyword>
<evidence type="ECO:0000256" key="12">
    <source>
        <dbReference type="ARBA" id="ARBA00023027"/>
    </source>
</evidence>
<dbReference type="Pfam" id="PF02256">
    <property type="entry name" value="Fe_hyd_SSU"/>
    <property type="match status" value="1"/>
</dbReference>
<dbReference type="InterPro" id="IPR003149">
    <property type="entry name" value="Fe_hydrogenase_ssu"/>
</dbReference>
<dbReference type="PROSITE" id="PS00198">
    <property type="entry name" value="4FE4S_FER_1"/>
    <property type="match status" value="1"/>
</dbReference>
<dbReference type="GO" id="GO:0042773">
    <property type="term" value="P:ATP synthesis coupled electron transport"/>
    <property type="evidence" value="ECO:0007669"/>
    <property type="project" value="InterPro"/>
</dbReference>
<comment type="similarity">
    <text evidence="4">Belongs to the NARF family.</text>
</comment>
<protein>
    <recommendedName>
        <fullName evidence="14">Complex I-75kD</fullName>
    </recommendedName>
</protein>
<evidence type="ECO:0000313" key="20">
    <source>
        <dbReference type="Proteomes" id="UP000193944"/>
    </source>
</evidence>
<dbReference type="Pfam" id="PF10588">
    <property type="entry name" value="NADH-G_4Fe-4S_3"/>
    <property type="match status" value="1"/>
</dbReference>
<dbReference type="Pfam" id="PF12838">
    <property type="entry name" value="Fer4_7"/>
    <property type="match status" value="1"/>
</dbReference>
<organism evidence="19 20">
    <name type="scientific">Anaeromyces robustus</name>
    <dbReference type="NCBI Taxonomy" id="1754192"/>
    <lineage>
        <taxon>Eukaryota</taxon>
        <taxon>Fungi</taxon>
        <taxon>Fungi incertae sedis</taxon>
        <taxon>Chytridiomycota</taxon>
        <taxon>Chytridiomycota incertae sedis</taxon>
        <taxon>Neocallimastigomycetes</taxon>
        <taxon>Neocallimastigales</taxon>
        <taxon>Neocallimastigaceae</taxon>
        <taxon>Anaeromyces</taxon>
    </lineage>
</organism>
<evidence type="ECO:0000256" key="13">
    <source>
        <dbReference type="ARBA" id="ARBA00023136"/>
    </source>
</evidence>
<accession>A0A1Y1WNW7</accession>
<reference evidence="19 20" key="1">
    <citation type="submission" date="2016-08" db="EMBL/GenBank/DDBJ databases">
        <title>A Parts List for Fungal Cellulosomes Revealed by Comparative Genomics.</title>
        <authorList>
            <consortium name="DOE Joint Genome Institute"/>
            <person name="Haitjema C.H."/>
            <person name="Gilmore S.P."/>
            <person name="Henske J.K."/>
            <person name="Solomon K.V."/>
            <person name="De Groot R."/>
            <person name="Kuo A."/>
            <person name="Mondo S.J."/>
            <person name="Salamov A.A."/>
            <person name="Labutti K."/>
            <person name="Zhao Z."/>
            <person name="Chiniquy J."/>
            <person name="Barry K."/>
            <person name="Brewer H.M."/>
            <person name="Purvine S.O."/>
            <person name="Wright A.T."/>
            <person name="Boxma B."/>
            <person name="Van Alen T."/>
            <person name="Hackstein J.H."/>
            <person name="Baker S.E."/>
            <person name="Grigoriev I.V."/>
            <person name="O'Malley M.A."/>
        </authorList>
    </citation>
    <scope>NUCLEOTIDE SEQUENCE [LARGE SCALE GENOMIC DNA]</scope>
    <source>
        <strain evidence="19 20">S4</strain>
    </source>
</reference>
<comment type="subcellular location">
    <subcellularLocation>
        <location evidence="2">Membrane</location>
    </subcellularLocation>
</comment>
<dbReference type="Gene3D" id="4.10.260.20">
    <property type="entry name" value="Iron hydrogenase, small subunit"/>
    <property type="match status" value="1"/>
</dbReference>
<dbReference type="FunFam" id="3.10.20.740:FF:000004">
    <property type="entry name" value="NADH-quinone oxidoreductase"/>
    <property type="match status" value="1"/>
</dbReference>
<evidence type="ECO:0000259" key="17">
    <source>
        <dbReference type="PROSITE" id="PS51379"/>
    </source>
</evidence>
<dbReference type="InterPro" id="IPR036991">
    <property type="entry name" value="Fe_hydrogenase_ssu_sf"/>
</dbReference>
<keyword evidence="13" id="KW-0472">Membrane</keyword>
<comment type="caution">
    <text evidence="19">The sequence shown here is derived from an EMBL/GenBank/DDBJ whole genome shotgun (WGS) entry which is preliminary data.</text>
</comment>
<evidence type="ECO:0000256" key="7">
    <source>
        <dbReference type="ARBA" id="ARBA00022723"/>
    </source>
</evidence>
<dbReference type="Gene3D" id="3.10.20.740">
    <property type="match status" value="1"/>
</dbReference>
<dbReference type="GO" id="GO:0051539">
    <property type="term" value="F:4 iron, 4 sulfur cluster binding"/>
    <property type="evidence" value="ECO:0007669"/>
    <property type="project" value="UniProtKB-KW"/>
</dbReference>
<evidence type="ECO:0000256" key="8">
    <source>
        <dbReference type="ARBA" id="ARBA00022737"/>
    </source>
</evidence>
<dbReference type="AlphaFoldDB" id="A0A1Y1WNW7"/>
<keyword evidence="5" id="KW-0004">4Fe-4S</keyword>
<dbReference type="InterPro" id="IPR000283">
    <property type="entry name" value="NADH_UbQ_OxRdtase_75kDa_su_CS"/>
</dbReference>
<feature type="domain" description="4Fe-4S ferredoxin-type" evidence="17">
    <location>
        <begin position="225"/>
        <end position="254"/>
    </location>
</feature>
<dbReference type="SMART" id="SM00902">
    <property type="entry name" value="Fe_hyd_SSU"/>
    <property type="match status" value="1"/>
</dbReference>
<dbReference type="Gene3D" id="3.40.950.10">
    <property type="entry name" value="Fe-only Hydrogenase (Larger Subunit), Chain L, domain 3"/>
    <property type="match status" value="1"/>
</dbReference>
<evidence type="ECO:0000313" key="19">
    <source>
        <dbReference type="EMBL" id="ORX75213.1"/>
    </source>
</evidence>
<keyword evidence="12" id="KW-0520">NAD</keyword>
<feature type="domain" description="2Fe-2S ferredoxin-type" evidence="16">
    <location>
        <begin position="30"/>
        <end position="108"/>
    </location>
</feature>
<dbReference type="GO" id="GO:0008901">
    <property type="term" value="F:ferredoxin hydrogenase activity"/>
    <property type="evidence" value="ECO:0007669"/>
    <property type="project" value="InterPro"/>
</dbReference>
<dbReference type="OrthoDB" id="10249365at2759"/>
<dbReference type="InterPro" id="IPR019574">
    <property type="entry name" value="NADH_UbQ_OxRdtase_Gsu_4Fe4S-bd"/>
</dbReference>
<evidence type="ECO:0000256" key="9">
    <source>
        <dbReference type="ARBA" id="ARBA00022967"/>
    </source>
</evidence>
<reference evidence="19 20" key="2">
    <citation type="submission" date="2016-08" db="EMBL/GenBank/DDBJ databases">
        <title>Pervasive Adenine N6-methylation of Active Genes in Fungi.</title>
        <authorList>
            <consortium name="DOE Joint Genome Institute"/>
            <person name="Mondo S.J."/>
            <person name="Dannebaum R.O."/>
            <person name="Kuo R.C."/>
            <person name="Labutti K."/>
            <person name="Haridas S."/>
            <person name="Kuo A."/>
            <person name="Salamov A."/>
            <person name="Ahrendt S.R."/>
            <person name="Lipzen A."/>
            <person name="Sullivan W."/>
            <person name="Andreopoulos W.B."/>
            <person name="Clum A."/>
            <person name="Lindquist E."/>
            <person name="Daum C."/>
            <person name="Ramamoorthy G.K."/>
            <person name="Gryganskyi A."/>
            <person name="Culley D."/>
            <person name="Magnuson J.K."/>
            <person name="James T.Y."/>
            <person name="O'Malley M.A."/>
            <person name="Stajich J.E."/>
            <person name="Spatafora J.W."/>
            <person name="Visel A."/>
            <person name="Grigoriev I.V."/>
        </authorList>
    </citation>
    <scope>NUCLEOTIDE SEQUENCE [LARGE SCALE GENOMIC DNA]</scope>
    <source>
        <strain evidence="19 20">S4</strain>
    </source>
</reference>
<keyword evidence="7" id="KW-0479">Metal-binding</keyword>
<dbReference type="FunFam" id="3.30.70.20:FF:000035">
    <property type="entry name" value="Iron hydrogenase 1"/>
    <property type="match status" value="1"/>
</dbReference>
<evidence type="ECO:0000256" key="4">
    <source>
        <dbReference type="ARBA" id="ARBA00006596"/>
    </source>
</evidence>
<evidence type="ECO:0000256" key="1">
    <source>
        <dbReference type="ARBA" id="ARBA00001966"/>
    </source>
</evidence>
<dbReference type="InterPro" id="IPR017896">
    <property type="entry name" value="4Fe4S_Fe-S-bd"/>
</dbReference>
<dbReference type="GO" id="GO:0008137">
    <property type="term" value="F:NADH dehydrogenase (ubiquinone) activity"/>
    <property type="evidence" value="ECO:0007669"/>
    <property type="project" value="InterPro"/>
</dbReference>
<dbReference type="InterPro" id="IPR036010">
    <property type="entry name" value="2Fe-2S_ferredoxin-like_sf"/>
</dbReference>
<evidence type="ECO:0000256" key="6">
    <source>
        <dbReference type="ARBA" id="ARBA00022714"/>
    </source>
</evidence>
<evidence type="ECO:0000256" key="15">
    <source>
        <dbReference type="ARBA" id="ARBA00034078"/>
    </source>
</evidence>
<dbReference type="Pfam" id="PF13510">
    <property type="entry name" value="Fer2_4"/>
    <property type="match status" value="1"/>
</dbReference>
<dbReference type="InterPro" id="IPR004108">
    <property type="entry name" value="Fe_hydrogenase_lsu_C"/>
</dbReference>
<dbReference type="InterPro" id="IPR017900">
    <property type="entry name" value="4Fe4S_Fe_S_CS"/>
</dbReference>
<dbReference type="SUPFAM" id="SSF54292">
    <property type="entry name" value="2Fe-2S ferredoxin-like"/>
    <property type="match status" value="1"/>
</dbReference>
<sequence length="637" mass="70721">MSMLSSVLNKTASAANTKITRSLATAAAEKMVNITINGRKIQVKPKTTVLDAAKANGFYIPTLCYHPRLPIAGNCRLCLVDVKGSWKPLTACTTEVWEGMEIETDSPAVIETVRSSLAMMREEHPNDCMTCESNGDCEFQDLIYRYQIDAQHPVRSLLRNKFKKTNHSITEPCYSPYDNSTFSIARDMNKCVKCGRCIRACHHFQNINILGFINRAGYERVGTPMDRPMNFTKCVECGQCSQVCPVGAIAERNEVIEVLKQLDSKRKVVVVSTAPAIRVALAENFNVEPDFDFTPKMVAGLKKLGFDYVFDTNFSADLTIMEEGTELITRLNEGGKFPMFTSCCPGWINMVEKSYPELRDNLSSCKSPQQMIGAVIKTYFAKQLNLNPEDIIHVSVMPCTAKKGEAKRPEFVRKGSDGKDVPDIDYVITTRELLTLLKLKKINPSELKDAKFDSPLGIGSSAGNLFGVTGGVMEAAVRTAQIITGVENPIPLGELKAIRGLDGIKAANVPLKTKDGKDVSVRAAVVSGGANIQKFLEKIKNKELEFDFVEMMMCPGGCINGGGQPKSADPKVVLNKMQRMYTMDNQASLRLSHENPEIKEIYEKFLHEPNGHLSHELLHTHYNDRSKKIQDMSLHQK</sequence>
<keyword evidence="10" id="KW-0408">Iron</keyword>
<dbReference type="InterPro" id="IPR009016">
    <property type="entry name" value="Fe_hydrogenase"/>
</dbReference>
<dbReference type="GO" id="GO:0016020">
    <property type="term" value="C:membrane"/>
    <property type="evidence" value="ECO:0007669"/>
    <property type="project" value="UniProtKB-SubCell"/>
</dbReference>
<evidence type="ECO:0000259" key="18">
    <source>
        <dbReference type="PROSITE" id="PS51839"/>
    </source>
</evidence>
<name>A0A1Y1WNW7_9FUNG</name>
<dbReference type="CDD" id="cd00207">
    <property type="entry name" value="fer2"/>
    <property type="match status" value="1"/>
</dbReference>
<evidence type="ECO:0000256" key="3">
    <source>
        <dbReference type="ARBA" id="ARBA00005404"/>
    </source>
</evidence>
<keyword evidence="11" id="KW-0411">Iron-sulfur</keyword>
<keyword evidence="9" id="KW-1278">Translocase</keyword>
<evidence type="ECO:0000259" key="16">
    <source>
        <dbReference type="PROSITE" id="PS51085"/>
    </source>
</evidence>
<gene>
    <name evidence="19" type="ORF">BCR32DRAFT_285380</name>
</gene>
<dbReference type="Gene3D" id="3.40.50.1780">
    <property type="match status" value="1"/>
</dbReference>
<evidence type="ECO:0000256" key="2">
    <source>
        <dbReference type="ARBA" id="ARBA00004370"/>
    </source>
</evidence>
<dbReference type="PROSITE" id="PS51839">
    <property type="entry name" value="4FE4S_HC3"/>
    <property type="match status" value="1"/>
</dbReference>